<sequence>MLLQVYGAELELTPGPQGIEGAVQKAKKLAKSDSTYFMPQPGSTDAPPFRGEPMA</sequence>
<feature type="region of interest" description="Disordered" evidence="1">
    <location>
        <begin position="34"/>
        <end position="55"/>
    </location>
</feature>
<dbReference type="GO" id="GO:1901605">
    <property type="term" value="P:alpha-amino acid metabolic process"/>
    <property type="evidence" value="ECO:0007669"/>
    <property type="project" value="UniProtKB-ARBA"/>
</dbReference>
<dbReference type="AlphaFoldDB" id="A0A1M4Y699"/>
<dbReference type="InterPro" id="IPR036052">
    <property type="entry name" value="TrpB-like_PALP_sf"/>
</dbReference>
<feature type="compositionally biased region" description="Polar residues" evidence="1">
    <location>
        <begin position="34"/>
        <end position="43"/>
    </location>
</feature>
<reference evidence="3" key="1">
    <citation type="submission" date="2016-11" db="EMBL/GenBank/DDBJ databases">
        <authorList>
            <person name="Varghese N."/>
            <person name="Submissions S."/>
        </authorList>
    </citation>
    <scope>NUCLEOTIDE SEQUENCE [LARGE SCALE GENOMIC DNA]</scope>
    <source>
        <strain evidence="3">DSM 19514</strain>
    </source>
</reference>
<dbReference type="Gene3D" id="3.40.50.1100">
    <property type="match status" value="1"/>
</dbReference>
<evidence type="ECO:0000313" key="3">
    <source>
        <dbReference type="Proteomes" id="UP000184295"/>
    </source>
</evidence>
<organism evidence="2 3">
    <name type="scientific">Ferrithrix thermotolerans DSM 19514</name>
    <dbReference type="NCBI Taxonomy" id="1121881"/>
    <lineage>
        <taxon>Bacteria</taxon>
        <taxon>Bacillati</taxon>
        <taxon>Actinomycetota</taxon>
        <taxon>Acidimicrobiia</taxon>
        <taxon>Acidimicrobiales</taxon>
        <taxon>Acidimicrobiaceae</taxon>
        <taxon>Ferrithrix</taxon>
    </lineage>
</organism>
<protein>
    <submittedName>
        <fullName evidence="2">Cysteine synthase A</fullName>
    </submittedName>
</protein>
<dbReference type="STRING" id="1121881.SAMN02745225_02250"/>
<proteinExistence type="predicted"/>
<accession>A0A1M4Y699</accession>
<gene>
    <name evidence="2" type="ORF">SAMN02745225_02250</name>
</gene>
<evidence type="ECO:0000313" key="2">
    <source>
        <dbReference type="EMBL" id="SHF01199.1"/>
    </source>
</evidence>
<keyword evidence="3" id="KW-1185">Reference proteome</keyword>
<evidence type="ECO:0000256" key="1">
    <source>
        <dbReference type="SAM" id="MobiDB-lite"/>
    </source>
</evidence>
<dbReference type="EMBL" id="FQUL01000056">
    <property type="protein sequence ID" value="SHF01199.1"/>
    <property type="molecule type" value="Genomic_DNA"/>
</dbReference>
<dbReference type="Proteomes" id="UP000184295">
    <property type="component" value="Unassembled WGS sequence"/>
</dbReference>
<name>A0A1M4Y699_9ACTN</name>
<dbReference type="SUPFAM" id="SSF53686">
    <property type="entry name" value="Tryptophan synthase beta subunit-like PLP-dependent enzymes"/>
    <property type="match status" value="1"/>
</dbReference>